<keyword evidence="3" id="KW-1185">Reference proteome</keyword>
<feature type="region of interest" description="Disordered" evidence="1">
    <location>
        <begin position="131"/>
        <end position="160"/>
    </location>
</feature>
<dbReference type="AlphaFoldDB" id="A0A3P7FAN5"/>
<evidence type="ECO:0000256" key="1">
    <source>
        <dbReference type="SAM" id="MobiDB-lite"/>
    </source>
</evidence>
<protein>
    <submittedName>
        <fullName evidence="2">Uncharacterized protein</fullName>
    </submittedName>
</protein>
<feature type="region of interest" description="Disordered" evidence="1">
    <location>
        <begin position="77"/>
        <end position="107"/>
    </location>
</feature>
<evidence type="ECO:0000313" key="3">
    <source>
        <dbReference type="Proteomes" id="UP000274429"/>
    </source>
</evidence>
<organism evidence="2 3">
    <name type="scientific">Hydatigena taeniaeformis</name>
    <name type="common">Feline tapeworm</name>
    <name type="synonym">Taenia taeniaeformis</name>
    <dbReference type="NCBI Taxonomy" id="6205"/>
    <lineage>
        <taxon>Eukaryota</taxon>
        <taxon>Metazoa</taxon>
        <taxon>Spiralia</taxon>
        <taxon>Lophotrochozoa</taxon>
        <taxon>Platyhelminthes</taxon>
        <taxon>Cestoda</taxon>
        <taxon>Eucestoda</taxon>
        <taxon>Cyclophyllidea</taxon>
        <taxon>Taeniidae</taxon>
        <taxon>Hydatigera</taxon>
    </lineage>
</organism>
<name>A0A3P7FAN5_HYDTA</name>
<proteinExistence type="predicted"/>
<dbReference type="EMBL" id="UYWX01005443">
    <property type="protein sequence ID" value="VDM25729.1"/>
    <property type="molecule type" value="Genomic_DNA"/>
</dbReference>
<gene>
    <name evidence="2" type="ORF">TTAC_LOCUS4828</name>
</gene>
<evidence type="ECO:0000313" key="2">
    <source>
        <dbReference type="EMBL" id="VDM25729.1"/>
    </source>
</evidence>
<feature type="compositionally biased region" description="Polar residues" evidence="1">
    <location>
        <begin position="85"/>
        <end position="107"/>
    </location>
</feature>
<dbReference type="Proteomes" id="UP000274429">
    <property type="component" value="Unassembled WGS sequence"/>
</dbReference>
<reference evidence="2 3" key="1">
    <citation type="submission" date="2018-11" db="EMBL/GenBank/DDBJ databases">
        <authorList>
            <consortium name="Pathogen Informatics"/>
        </authorList>
    </citation>
    <scope>NUCLEOTIDE SEQUENCE [LARGE SCALE GENOMIC DNA]</scope>
</reference>
<sequence>MNASLVAIHERLDAIEARCLNNHRKEAIAAAFHDLEDLRRRYQAGQYLWSGDGLFDSQAVIGTCLDRLLQRVQQVEERMADNDGSDTTPPRPSSLSLVNSHRPSSANANRNVITTAATGINLSPTDLYLERSSSPPTSVYQRATDAATTAVSTEPETVNL</sequence>
<accession>A0A3P7FAN5</accession>